<organism evidence="3 4">
    <name type="scientific">Leifsonia soli</name>
    <dbReference type="NCBI Taxonomy" id="582665"/>
    <lineage>
        <taxon>Bacteria</taxon>
        <taxon>Bacillati</taxon>
        <taxon>Actinomycetota</taxon>
        <taxon>Actinomycetes</taxon>
        <taxon>Micrococcales</taxon>
        <taxon>Microbacteriaceae</taxon>
        <taxon>Leifsonia</taxon>
    </lineage>
</organism>
<dbReference type="Gene3D" id="3.20.20.140">
    <property type="entry name" value="Metal-dependent hydrolases"/>
    <property type="match status" value="1"/>
</dbReference>
<keyword evidence="4" id="KW-1185">Reference proteome</keyword>
<dbReference type="InterPro" id="IPR050243">
    <property type="entry name" value="PHP_phosphatase"/>
</dbReference>
<keyword evidence="3" id="KW-0378">Hydrolase</keyword>
<dbReference type="PANTHER" id="PTHR36928">
    <property type="entry name" value="PHOSPHATASE YCDX-RELATED"/>
    <property type="match status" value="1"/>
</dbReference>
<dbReference type="SUPFAM" id="SSF89550">
    <property type="entry name" value="PHP domain-like"/>
    <property type="match status" value="1"/>
</dbReference>
<dbReference type="GO" id="GO:0008270">
    <property type="term" value="F:zinc ion binding"/>
    <property type="evidence" value="ECO:0007669"/>
    <property type="project" value="TreeGrafter"/>
</dbReference>
<accession>A0A852SWE1</accession>
<feature type="region of interest" description="Disordered" evidence="1">
    <location>
        <begin position="248"/>
        <end position="272"/>
    </location>
</feature>
<dbReference type="RefSeq" id="WP_343037216.1">
    <property type="nucleotide sequence ID" value="NZ_BAAAPX010000001.1"/>
</dbReference>
<dbReference type="GO" id="GO:0005829">
    <property type="term" value="C:cytosol"/>
    <property type="evidence" value="ECO:0007669"/>
    <property type="project" value="TreeGrafter"/>
</dbReference>
<dbReference type="AlphaFoldDB" id="A0A852SWE1"/>
<evidence type="ECO:0000313" key="4">
    <source>
        <dbReference type="Proteomes" id="UP000589620"/>
    </source>
</evidence>
<evidence type="ECO:0000256" key="1">
    <source>
        <dbReference type="SAM" id="MobiDB-lite"/>
    </source>
</evidence>
<dbReference type="Proteomes" id="UP000589620">
    <property type="component" value="Unassembled WGS sequence"/>
</dbReference>
<dbReference type="EMBL" id="JACCBJ010000001">
    <property type="protein sequence ID" value="NYD73023.1"/>
    <property type="molecule type" value="Genomic_DNA"/>
</dbReference>
<dbReference type="SMART" id="SM00481">
    <property type="entry name" value="POLIIIAc"/>
    <property type="match status" value="1"/>
</dbReference>
<reference evidence="3 4" key="1">
    <citation type="submission" date="2020-07" db="EMBL/GenBank/DDBJ databases">
        <title>Sequencing the genomes of 1000 actinobacteria strains.</title>
        <authorList>
            <person name="Klenk H.-P."/>
        </authorList>
    </citation>
    <scope>NUCLEOTIDE SEQUENCE [LARGE SCALE GENOMIC DNA]</scope>
    <source>
        <strain evidence="3 4">DSM 23871</strain>
    </source>
</reference>
<comment type="caution">
    <text evidence="3">The sequence shown here is derived from an EMBL/GenBank/DDBJ whole genome shotgun (WGS) entry which is preliminary data.</text>
</comment>
<dbReference type="InterPro" id="IPR016195">
    <property type="entry name" value="Pol/histidinol_Pase-like"/>
</dbReference>
<evidence type="ECO:0000259" key="2">
    <source>
        <dbReference type="SMART" id="SM00481"/>
    </source>
</evidence>
<dbReference type="InterPro" id="IPR004013">
    <property type="entry name" value="PHP_dom"/>
</dbReference>
<sequence>MSGTEAGRLPALLHGDFHVHSTFSDDARSTLAENIAAASAVGLRTIRLTDHVRASTAWVPEFLSAVAAEPVPDGLTVLTGVEAKLLHASGAVDTPSGLVVGPGGVDAVVIGDHQFPGTDGPWSPTATRERLDAGLAVDDALDLLIEGSIRAMERTPHAQLAHWFSILPKVGLDEARLGEERLLAWAQAAAATGTIVEVNEKWNCPGPDAIAALLDAGARIVASTDSHVATDVGRYERVPALLAEAADRAVAERPAAERPAAERPAAEREDAR</sequence>
<dbReference type="Pfam" id="PF02811">
    <property type="entry name" value="PHP"/>
    <property type="match status" value="1"/>
</dbReference>
<dbReference type="GO" id="GO:0042578">
    <property type="term" value="F:phosphoric ester hydrolase activity"/>
    <property type="evidence" value="ECO:0007669"/>
    <property type="project" value="TreeGrafter"/>
</dbReference>
<evidence type="ECO:0000313" key="3">
    <source>
        <dbReference type="EMBL" id="NYD73023.1"/>
    </source>
</evidence>
<protein>
    <submittedName>
        <fullName evidence="3">Putative hydrolase</fullName>
    </submittedName>
</protein>
<name>A0A852SWE1_9MICO</name>
<proteinExistence type="predicted"/>
<dbReference type="PANTHER" id="PTHR36928:SF1">
    <property type="entry name" value="PHOSPHATASE YCDX-RELATED"/>
    <property type="match status" value="1"/>
</dbReference>
<dbReference type="InterPro" id="IPR003141">
    <property type="entry name" value="Pol/His_phosphatase_N"/>
</dbReference>
<gene>
    <name evidence="3" type="ORF">BJ963_000542</name>
</gene>
<feature type="domain" description="Polymerase/histidinol phosphatase N-terminal" evidence="2">
    <location>
        <begin position="15"/>
        <end position="87"/>
    </location>
</feature>